<evidence type="ECO:0000256" key="1">
    <source>
        <dbReference type="SAM" id="MobiDB-lite"/>
    </source>
</evidence>
<dbReference type="Proteomes" id="UP000762676">
    <property type="component" value="Unassembled WGS sequence"/>
</dbReference>
<organism evidence="2 3">
    <name type="scientific">Elysia marginata</name>
    <dbReference type="NCBI Taxonomy" id="1093978"/>
    <lineage>
        <taxon>Eukaryota</taxon>
        <taxon>Metazoa</taxon>
        <taxon>Spiralia</taxon>
        <taxon>Lophotrochozoa</taxon>
        <taxon>Mollusca</taxon>
        <taxon>Gastropoda</taxon>
        <taxon>Heterobranchia</taxon>
        <taxon>Euthyneura</taxon>
        <taxon>Panpulmonata</taxon>
        <taxon>Sacoglossa</taxon>
        <taxon>Placobranchoidea</taxon>
        <taxon>Plakobranchidae</taxon>
        <taxon>Elysia</taxon>
    </lineage>
</organism>
<name>A0AAV4FMM4_9GAST</name>
<feature type="region of interest" description="Disordered" evidence="1">
    <location>
        <begin position="33"/>
        <end position="74"/>
    </location>
</feature>
<sequence length="74" mass="8057">MKLGQSVRCVVSLDMTLDTHGETVLTFYRGRSSSDAQKKTKCSTHDAPTQAYTTRPGQAGHIGNARKLHHTQGS</sequence>
<evidence type="ECO:0000313" key="3">
    <source>
        <dbReference type="Proteomes" id="UP000762676"/>
    </source>
</evidence>
<proteinExistence type="predicted"/>
<protein>
    <submittedName>
        <fullName evidence="2">Uncharacterized protein</fullName>
    </submittedName>
</protein>
<feature type="compositionally biased region" description="Basic residues" evidence="1">
    <location>
        <begin position="64"/>
        <end position="74"/>
    </location>
</feature>
<feature type="compositionally biased region" description="Polar residues" evidence="1">
    <location>
        <begin position="46"/>
        <end position="56"/>
    </location>
</feature>
<gene>
    <name evidence="2" type="ORF">ElyMa_005733200</name>
</gene>
<reference evidence="2 3" key="1">
    <citation type="journal article" date="2021" name="Elife">
        <title>Chloroplast acquisition without the gene transfer in kleptoplastic sea slugs, Plakobranchus ocellatus.</title>
        <authorList>
            <person name="Maeda T."/>
            <person name="Takahashi S."/>
            <person name="Yoshida T."/>
            <person name="Shimamura S."/>
            <person name="Takaki Y."/>
            <person name="Nagai Y."/>
            <person name="Toyoda A."/>
            <person name="Suzuki Y."/>
            <person name="Arimoto A."/>
            <person name="Ishii H."/>
            <person name="Satoh N."/>
            <person name="Nishiyama T."/>
            <person name="Hasebe M."/>
            <person name="Maruyama T."/>
            <person name="Minagawa J."/>
            <person name="Obokata J."/>
            <person name="Shigenobu S."/>
        </authorList>
    </citation>
    <scope>NUCLEOTIDE SEQUENCE [LARGE SCALE GENOMIC DNA]</scope>
</reference>
<dbReference type="EMBL" id="BMAT01011479">
    <property type="protein sequence ID" value="GFR73550.1"/>
    <property type="molecule type" value="Genomic_DNA"/>
</dbReference>
<evidence type="ECO:0000313" key="2">
    <source>
        <dbReference type="EMBL" id="GFR73550.1"/>
    </source>
</evidence>
<dbReference type="AlphaFoldDB" id="A0AAV4FMM4"/>
<comment type="caution">
    <text evidence="2">The sequence shown here is derived from an EMBL/GenBank/DDBJ whole genome shotgun (WGS) entry which is preliminary data.</text>
</comment>
<accession>A0AAV4FMM4</accession>
<keyword evidence="3" id="KW-1185">Reference proteome</keyword>